<dbReference type="InterPro" id="IPR037053">
    <property type="entry name" value="Phage_tail_collar_dom_sf"/>
</dbReference>
<feature type="signal peptide" evidence="1">
    <location>
        <begin position="1"/>
        <end position="28"/>
    </location>
</feature>
<accession>A0A5S9PGT0</accession>
<organism evidence="3 4">
    <name type="scientific">BD1-7 clade bacterium</name>
    <dbReference type="NCBI Taxonomy" id="2029982"/>
    <lineage>
        <taxon>Bacteria</taxon>
        <taxon>Pseudomonadati</taxon>
        <taxon>Pseudomonadota</taxon>
        <taxon>Gammaproteobacteria</taxon>
        <taxon>Cellvibrionales</taxon>
        <taxon>Spongiibacteraceae</taxon>
        <taxon>BD1-7 clade</taxon>
    </lineage>
</organism>
<dbReference type="Proteomes" id="UP000434580">
    <property type="component" value="Unassembled WGS sequence"/>
</dbReference>
<dbReference type="SUPFAM" id="SSF88874">
    <property type="entry name" value="Receptor-binding domain of short tail fibre protein gp12"/>
    <property type="match status" value="1"/>
</dbReference>
<evidence type="ECO:0000259" key="2">
    <source>
        <dbReference type="Pfam" id="PF07484"/>
    </source>
</evidence>
<evidence type="ECO:0000256" key="1">
    <source>
        <dbReference type="SAM" id="SignalP"/>
    </source>
</evidence>
<protein>
    <recommendedName>
        <fullName evidence="2">Phage tail collar domain-containing protein</fullName>
    </recommendedName>
</protein>
<name>A0A5S9PGT0_9GAMM</name>
<evidence type="ECO:0000313" key="3">
    <source>
        <dbReference type="EMBL" id="CAA0103103.1"/>
    </source>
</evidence>
<dbReference type="EMBL" id="CACSII010000012">
    <property type="protein sequence ID" value="CAA0103103.1"/>
    <property type="molecule type" value="Genomic_DNA"/>
</dbReference>
<dbReference type="Gene3D" id="3.90.1340.10">
    <property type="entry name" value="Phage tail collar domain"/>
    <property type="match status" value="1"/>
</dbReference>
<feature type="domain" description="Phage tail collar" evidence="2">
    <location>
        <begin position="39"/>
        <end position="94"/>
    </location>
</feature>
<dbReference type="AlphaFoldDB" id="A0A5S9PGT0"/>
<sequence>MYTFRFTSQLSKAALVLGLALQGAASHAGCGPVSTTYLGTVCWTASSFCPQGYSPAEGQILQVSANAALYSLLGATYGGNAVTSFALPDLRGRTAVNWSWPEASALPVGLSSSGSAPTPTRGAAMVTLTANMMPAHDHVADISGVPVTGALKVSSTSDSISPVGNYVGASLNPNVKTYASSGTLGDMKPGIVSGALTGAGQTTPSGNSSTFDVRSPRLITTACILTSAGALYPPRP</sequence>
<evidence type="ECO:0000313" key="4">
    <source>
        <dbReference type="Proteomes" id="UP000434580"/>
    </source>
</evidence>
<keyword evidence="1" id="KW-0732">Signal</keyword>
<dbReference type="InterPro" id="IPR011083">
    <property type="entry name" value="Phage_tail_collar_dom"/>
</dbReference>
<feature type="chain" id="PRO_5030138026" description="Phage tail collar domain-containing protein" evidence="1">
    <location>
        <begin position="29"/>
        <end position="236"/>
    </location>
</feature>
<proteinExistence type="predicted"/>
<reference evidence="3 4" key="1">
    <citation type="submission" date="2019-11" db="EMBL/GenBank/DDBJ databases">
        <authorList>
            <person name="Holert J."/>
        </authorList>
    </citation>
    <scope>NUCLEOTIDE SEQUENCE [LARGE SCALE GENOMIC DNA]</scope>
    <source>
        <strain evidence="3">BC5_2</strain>
    </source>
</reference>
<gene>
    <name evidence="3" type="ORF">DPBNPPHM_00904</name>
</gene>
<dbReference type="OrthoDB" id="9810174at2"/>
<dbReference type="Pfam" id="PF07484">
    <property type="entry name" value="Collar"/>
    <property type="match status" value="1"/>
</dbReference>